<accession>A0ABQ8TNN8</accession>
<comment type="caution">
    <text evidence="1">The sequence shown here is derived from an EMBL/GenBank/DDBJ whole genome shotgun (WGS) entry which is preliminary data.</text>
</comment>
<gene>
    <name evidence="1" type="ORF">ANN_09232</name>
</gene>
<proteinExistence type="predicted"/>
<evidence type="ECO:0000313" key="2">
    <source>
        <dbReference type="Proteomes" id="UP001148838"/>
    </source>
</evidence>
<dbReference type="Proteomes" id="UP001148838">
    <property type="component" value="Unassembled WGS sequence"/>
</dbReference>
<organism evidence="1 2">
    <name type="scientific">Periplaneta americana</name>
    <name type="common">American cockroach</name>
    <name type="synonym">Blatta americana</name>
    <dbReference type="NCBI Taxonomy" id="6978"/>
    <lineage>
        <taxon>Eukaryota</taxon>
        <taxon>Metazoa</taxon>
        <taxon>Ecdysozoa</taxon>
        <taxon>Arthropoda</taxon>
        <taxon>Hexapoda</taxon>
        <taxon>Insecta</taxon>
        <taxon>Pterygota</taxon>
        <taxon>Neoptera</taxon>
        <taxon>Polyneoptera</taxon>
        <taxon>Dictyoptera</taxon>
        <taxon>Blattodea</taxon>
        <taxon>Blattoidea</taxon>
        <taxon>Blattidae</taxon>
        <taxon>Blattinae</taxon>
        <taxon>Periplaneta</taxon>
    </lineage>
</organism>
<evidence type="ECO:0000313" key="1">
    <source>
        <dbReference type="EMBL" id="KAJ4447229.1"/>
    </source>
</evidence>
<sequence length="154" mass="16770">MAGLCEGGNEPSVSLKAICKCSTIQKTPWGSNMKAQVSIILGYVIERQLAKRHGGWKSNTVAEGIHHPRNGMTSRVVATWSKAACLDTCYGMSARSSPQAEGIFSWNFVQCMGPVPTSIILNLASYDRWDISGRAWNYSAMLPIWTTMLPADGS</sequence>
<protein>
    <submittedName>
        <fullName evidence="1">Uncharacterized protein</fullName>
    </submittedName>
</protein>
<keyword evidence="2" id="KW-1185">Reference proteome</keyword>
<reference evidence="1 2" key="1">
    <citation type="journal article" date="2022" name="Allergy">
        <title>Genome assembly and annotation of Periplaneta americana reveal a comprehensive cockroach allergen profile.</title>
        <authorList>
            <person name="Wang L."/>
            <person name="Xiong Q."/>
            <person name="Saelim N."/>
            <person name="Wang L."/>
            <person name="Nong W."/>
            <person name="Wan A.T."/>
            <person name="Shi M."/>
            <person name="Liu X."/>
            <person name="Cao Q."/>
            <person name="Hui J.H.L."/>
            <person name="Sookrung N."/>
            <person name="Leung T.F."/>
            <person name="Tungtrongchitr A."/>
            <person name="Tsui S.K.W."/>
        </authorList>
    </citation>
    <scope>NUCLEOTIDE SEQUENCE [LARGE SCALE GENOMIC DNA]</scope>
    <source>
        <strain evidence="1">PWHHKU_190912</strain>
    </source>
</reference>
<name>A0ABQ8TNN8_PERAM</name>
<dbReference type="EMBL" id="JAJSOF020000005">
    <property type="protein sequence ID" value="KAJ4447229.1"/>
    <property type="molecule type" value="Genomic_DNA"/>
</dbReference>